<keyword evidence="6" id="KW-0732">Signal</keyword>
<dbReference type="Pfam" id="PF02535">
    <property type="entry name" value="Zip"/>
    <property type="match status" value="1"/>
</dbReference>
<comment type="subcellular location">
    <subcellularLocation>
        <location evidence="1">Membrane</location>
        <topology evidence="1">Multi-pass membrane protein</topology>
    </subcellularLocation>
</comment>
<keyword evidence="4 5" id="KW-0472">Membrane</keyword>
<keyword evidence="2 5" id="KW-0812">Transmembrane</keyword>
<evidence type="ECO:0000256" key="3">
    <source>
        <dbReference type="ARBA" id="ARBA00022989"/>
    </source>
</evidence>
<comment type="caution">
    <text evidence="7">The sequence shown here is derived from an EMBL/GenBank/DDBJ whole genome shotgun (WGS) entry which is preliminary data.</text>
</comment>
<evidence type="ECO:0000256" key="6">
    <source>
        <dbReference type="SAM" id="SignalP"/>
    </source>
</evidence>
<evidence type="ECO:0000256" key="1">
    <source>
        <dbReference type="ARBA" id="ARBA00004141"/>
    </source>
</evidence>
<organism evidence="7 8">
    <name type="scientific">Effrenium voratum</name>
    <dbReference type="NCBI Taxonomy" id="2562239"/>
    <lineage>
        <taxon>Eukaryota</taxon>
        <taxon>Sar</taxon>
        <taxon>Alveolata</taxon>
        <taxon>Dinophyceae</taxon>
        <taxon>Suessiales</taxon>
        <taxon>Symbiodiniaceae</taxon>
        <taxon>Effrenium</taxon>
    </lineage>
</organism>
<feature type="chain" id="PRO_5041302903" evidence="6">
    <location>
        <begin position="19"/>
        <end position="525"/>
    </location>
</feature>
<dbReference type="InterPro" id="IPR003689">
    <property type="entry name" value="ZIP"/>
</dbReference>
<dbReference type="Proteomes" id="UP001178507">
    <property type="component" value="Unassembled WGS sequence"/>
</dbReference>
<feature type="transmembrane region" description="Helical" evidence="5">
    <location>
        <begin position="374"/>
        <end position="393"/>
    </location>
</feature>
<protein>
    <submittedName>
        <fullName evidence="7">Uncharacterized protein</fullName>
    </submittedName>
</protein>
<keyword evidence="8" id="KW-1185">Reference proteome</keyword>
<reference evidence="7" key="1">
    <citation type="submission" date="2023-08" db="EMBL/GenBank/DDBJ databases">
        <authorList>
            <person name="Chen Y."/>
            <person name="Shah S."/>
            <person name="Dougan E. K."/>
            <person name="Thang M."/>
            <person name="Chan C."/>
        </authorList>
    </citation>
    <scope>NUCLEOTIDE SEQUENCE</scope>
</reference>
<dbReference type="EMBL" id="CAUJNA010002748">
    <property type="protein sequence ID" value="CAJ1394106.1"/>
    <property type="molecule type" value="Genomic_DNA"/>
</dbReference>
<evidence type="ECO:0000256" key="5">
    <source>
        <dbReference type="SAM" id="Phobius"/>
    </source>
</evidence>
<keyword evidence="3 5" id="KW-1133">Transmembrane helix</keyword>
<evidence type="ECO:0000313" key="7">
    <source>
        <dbReference type="EMBL" id="CAJ1394106.1"/>
    </source>
</evidence>
<proteinExistence type="predicted"/>
<feature type="transmembrane region" description="Helical" evidence="5">
    <location>
        <begin position="434"/>
        <end position="456"/>
    </location>
</feature>
<sequence length="525" mass="56280">MMARRVPVVCALLGAAKAASCPWTEDWEWQGAFHAHEGGMLLWSAEKAPGAYADASMRMVIRSVSSANEAGVEAAHQAAHDSWSNSTEVLPGAVLSPDNAYTLKFDADSWVSFFKIEVEAEANIAIFTEHLPKEFESRVHYLINDHGEEVQPAFQESSESCSSPTTSGSTDRTGEVIAAALVMMLPSLLGALALVFACPGVLGLFHQLLHFMNAAASGILFSFALFLLLPEASRLLAVGKTEVEAAAAWGSAVIAGWLMGSTSHLLGHVLRSWKAQDTVQVVEIENGGIIQKDSGEKEQVRASNWQVATPLLFGDDFFCNLADGFVVGTAFFACDASFAWKIVGVIILHQTPQELADIYVMISKANFSWKKATLLNFLCSLSALVGACIAYSVRVSVELQGAILAIGAGVFLFVACTELGPAVVAAQKDAARPLLSGLCTMATFVLAAVCIGLVLLGHEHCSAAEGWAVKLKPDPATKATGIEPGSRHCESTRWEWRPCSKFSVRNGCFRFGEWVSRHQSGPGQR</sequence>
<gene>
    <name evidence="7" type="ORF">EVOR1521_LOCUS18840</name>
</gene>
<dbReference type="PANTHER" id="PTHR16950">
    <property type="entry name" value="ZINC TRANSPORTER SLC39A7 HISTIDINE-RICH MEMBRANE PROTEIN KE4"/>
    <property type="match status" value="1"/>
</dbReference>
<evidence type="ECO:0000256" key="4">
    <source>
        <dbReference type="ARBA" id="ARBA00023136"/>
    </source>
</evidence>
<accession>A0AA36IUY7</accession>
<evidence type="ECO:0000313" key="8">
    <source>
        <dbReference type="Proteomes" id="UP001178507"/>
    </source>
</evidence>
<feature type="transmembrane region" description="Helical" evidence="5">
    <location>
        <begin position="208"/>
        <end position="229"/>
    </location>
</feature>
<dbReference type="PANTHER" id="PTHR16950:SF16">
    <property type="entry name" value="ZINC TRANSPORTER ZIP13"/>
    <property type="match status" value="1"/>
</dbReference>
<dbReference type="AlphaFoldDB" id="A0AA36IUY7"/>
<feature type="transmembrane region" description="Helical" evidence="5">
    <location>
        <begin position="399"/>
        <end position="422"/>
    </location>
</feature>
<name>A0AA36IUY7_9DINO</name>
<dbReference type="GO" id="GO:0016020">
    <property type="term" value="C:membrane"/>
    <property type="evidence" value="ECO:0007669"/>
    <property type="project" value="UniProtKB-SubCell"/>
</dbReference>
<feature type="transmembrane region" description="Helical" evidence="5">
    <location>
        <begin position="176"/>
        <end position="196"/>
    </location>
</feature>
<dbReference type="GO" id="GO:0046873">
    <property type="term" value="F:metal ion transmembrane transporter activity"/>
    <property type="evidence" value="ECO:0007669"/>
    <property type="project" value="InterPro"/>
</dbReference>
<feature type="signal peptide" evidence="6">
    <location>
        <begin position="1"/>
        <end position="18"/>
    </location>
</feature>
<evidence type="ECO:0000256" key="2">
    <source>
        <dbReference type="ARBA" id="ARBA00022692"/>
    </source>
</evidence>